<proteinExistence type="inferred from homology"/>
<evidence type="ECO:0000259" key="7">
    <source>
        <dbReference type="Pfam" id="PF17827"/>
    </source>
</evidence>
<evidence type="ECO:0000313" key="8">
    <source>
        <dbReference type="EMBL" id="GBC59294.1"/>
    </source>
</evidence>
<dbReference type="OrthoDB" id="9800643at2"/>
<accession>A0A401FQQ7</accession>
<name>A0A401FQQ7_9BACT</name>
<feature type="domain" description="Release factor glutamine methyltransferase N-terminal" evidence="7">
    <location>
        <begin position="17"/>
        <end position="86"/>
    </location>
</feature>
<dbReference type="Pfam" id="PF05175">
    <property type="entry name" value="MTS"/>
    <property type="match status" value="1"/>
</dbReference>
<dbReference type="InterPro" id="IPR007848">
    <property type="entry name" value="Small_mtfrase_dom"/>
</dbReference>
<dbReference type="RefSeq" id="WP_124326815.1">
    <property type="nucleotide sequence ID" value="NZ_BEXT01000001.1"/>
</dbReference>
<dbReference type="Gene3D" id="3.40.50.150">
    <property type="entry name" value="Vaccinia Virus protein VP39"/>
    <property type="match status" value="1"/>
</dbReference>
<dbReference type="GO" id="GO:0003676">
    <property type="term" value="F:nucleic acid binding"/>
    <property type="evidence" value="ECO:0007669"/>
    <property type="project" value="InterPro"/>
</dbReference>
<comment type="similarity">
    <text evidence="5">Belongs to the protein N5-glutamine methyltransferase family. PrmC subfamily.</text>
</comment>
<dbReference type="PANTHER" id="PTHR18895">
    <property type="entry name" value="HEMK METHYLTRANSFERASE"/>
    <property type="match status" value="1"/>
</dbReference>
<keyword evidence="9" id="KW-1185">Reference proteome</keyword>
<dbReference type="NCBIfam" id="TIGR03534">
    <property type="entry name" value="RF_mod_PrmC"/>
    <property type="match status" value="1"/>
</dbReference>
<evidence type="ECO:0000313" key="9">
    <source>
        <dbReference type="Proteomes" id="UP000288096"/>
    </source>
</evidence>
<feature type="binding site" evidence="5">
    <location>
        <begin position="203"/>
        <end position="206"/>
    </location>
    <ligand>
        <name>substrate</name>
    </ligand>
</feature>
<dbReference type="NCBIfam" id="TIGR00536">
    <property type="entry name" value="hemK_fam"/>
    <property type="match status" value="1"/>
</dbReference>
<dbReference type="Proteomes" id="UP000288096">
    <property type="component" value="Unassembled WGS sequence"/>
</dbReference>
<keyword evidence="1 5" id="KW-0489">Methyltransferase</keyword>
<comment type="function">
    <text evidence="5">Methylates the class 1 translation termination release factors RF1/PrfA and RF2/PrfB on the glutamine residue of the universally conserved GGQ motif.</text>
</comment>
<feature type="domain" description="Methyltransferase small" evidence="6">
    <location>
        <begin position="126"/>
        <end position="210"/>
    </location>
</feature>
<protein>
    <recommendedName>
        <fullName evidence="5">Release factor glutamine methyltransferase</fullName>
        <shortName evidence="5">RF MTase</shortName>
        <ecNumber evidence="5">2.1.1.297</ecNumber>
    </recommendedName>
    <alternativeName>
        <fullName evidence="5">N5-glutamine methyltransferase PrmC</fullName>
    </alternativeName>
    <alternativeName>
        <fullName evidence="5">Protein-(glutamine-N5) MTase PrmC</fullName>
    </alternativeName>
    <alternativeName>
        <fullName evidence="5">Protein-glutamine N-methyltransferase PrmC</fullName>
    </alternativeName>
</protein>
<evidence type="ECO:0000256" key="3">
    <source>
        <dbReference type="ARBA" id="ARBA00022691"/>
    </source>
</evidence>
<reference evidence="9" key="1">
    <citation type="submission" date="2017-11" db="EMBL/GenBank/DDBJ databases">
        <authorList>
            <person name="Watanabe M."/>
            <person name="Kojima H."/>
        </authorList>
    </citation>
    <scope>NUCLEOTIDE SEQUENCE [LARGE SCALE GENOMIC DNA]</scope>
    <source>
        <strain evidence="9">Tokyo 01</strain>
    </source>
</reference>
<evidence type="ECO:0000259" key="6">
    <source>
        <dbReference type="Pfam" id="PF05175"/>
    </source>
</evidence>
<dbReference type="AlphaFoldDB" id="A0A401FQQ7"/>
<dbReference type="InterPro" id="IPR019874">
    <property type="entry name" value="RF_methyltr_PrmC"/>
</dbReference>
<feature type="binding site" evidence="5">
    <location>
        <position position="186"/>
    </location>
    <ligand>
        <name>S-adenosyl-L-methionine</name>
        <dbReference type="ChEBI" id="CHEBI:59789"/>
    </ligand>
</feature>
<comment type="caution">
    <text evidence="8">The sequence shown here is derived from an EMBL/GenBank/DDBJ whole genome shotgun (WGS) entry which is preliminary data.</text>
</comment>
<dbReference type="GO" id="GO:0032259">
    <property type="term" value="P:methylation"/>
    <property type="evidence" value="ECO:0007669"/>
    <property type="project" value="UniProtKB-KW"/>
</dbReference>
<evidence type="ECO:0000256" key="5">
    <source>
        <dbReference type="HAMAP-Rule" id="MF_02126"/>
    </source>
</evidence>
<dbReference type="EC" id="2.1.1.297" evidence="5"/>
<dbReference type="Gene3D" id="1.10.8.10">
    <property type="entry name" value="DNA helicase RuvA subunit, C-terminal domain"/>
    <property type="match status" value="1"/>
</dbReference>
<dbReference type="SUPFAM" id="SSF53335">
    <property type="entry name" value="S-adenosyl-L-methionine-dependent methyltransferases"/>
    <property type="match status" value="1"/>
</dbReference>
<keyword evidence="3 5" id="KW-0949">S-adenosyl-L-methionine</keyword>
<dbReference type="EMBL" id="BEXT01000001">
    <property type="protein sequence ID" value="GBC59294.1"/>
    <property type="molecule type" value="Genomic_DNA"/>
</dbReference>
<dbReference type="Pfam" id="PF17827">
    <property type="entry name" value="PrmC_N"/>
    <property type="match status" value="1"/>
</dbReference>
<evidence type="ECO:0000256" key="4">
    <source>
        <dbReference type="ARBA" id="ARBA00048391"/>
    </source>
</evidence>
<dbReference type="InterPro" id="IPR002052">
    <property type="entry name" value="DNA_methylase_N6_adenine_CS"/>
</dbReference>
<dbReference type="CDD" id="cd02440">
    <property type="entry name" value="AdoMet_MTases"/>
    <property type="match status" value="1"/>
</dbReference>
<keyword evidence="2 5" id="KW-0808">Transferase</keyword>
<evidence type="ECO:0000256" key="1">
    <source>
        <dbReference type="ARBA" id="ARBA00022603"/>
    </source>
</evidence>
<dbReference type="HAMAP" id="MF_02126">
    <property type="entry name" value="RF_methyltr_PrmC"/>
    <property type="match status" value="1"/>
</dbReference>
<dbReference type="FunFam" id="3.40.50.150:FF:000053">
    <property type="entry name" value="Release factor glutamine methyltransferase"/>
    <property type="match status" value="1"/>
</dbReference>
<feature type="binding site" evidence="5">
    <location>
        <position position="158"/>
    </location>
    <ligand>
        <name>S-adenosyl-L-methionine</name>
        <dbReference type="ChEBI" id="CHEBI:59789"/>
    </ligand>
</feature>
<dbReference type="InterPro" id="IPR050320">
    <property type="entry name" value="N5-glutamine_MTase"/>
</dbReference>
<feature type="binding site" evidence="5">
    <location>
        <begin position="135"/>
        <end position="139"/>
    </location>
    <ligand>
        <name>S-adenosyl-L-methionine</name>
        <dbReference type="ChEBI" id="CHEBI:59789"/>
    </ligand>
</feature>
<dbReference type="InterPro" id="IPR004556">
    <property type="entry name" value="HemK-like"/>
</dbReference>
<dbReference type="PROSITE" id="PS00092">
    <property type="entry name" value="N6_MTASE"/>
    <property type="match status" value="1"/>
</dbReference>
<dbReference type="GO" id="GO:0102559">
    <property type="term" value="F:peptide chain release factor N(5)-glutamine methyltransferase activity"/>
    <property type="evidence" value="ECO:0007669"/>
    <property type="project" value="UniProtKB-EC"/>
</dbReference>
<feature type="binding site" evidence="5">
    <location>
        <position position="203"/>
    </location>
    <ligand>
        <name>S-adenosyl-L-methionine</name>
        <dbReference type="ChEBI" id="CHEBI:59789"/>
    </ligand>
</feature>
<dbReference type="InterPro" id="IPR029063">
    <property type="entry name" value="SAM-dependent_MTases_sf"/>
</dbReference>
<organism evidence="8 9">
    <name type="scientific">Desulfonema ishimotonii</name>
    <dbReference type="NCBI Taxonomy" id="45657"/>
    <lineage>
        <taxon>Bacteria</taxon>
        <taxon>Pseudomonadati</taxon>
        <taxon>Thermodesulfobacteriota</taxon>
        <taxon>Desulfobacteria</taxon>
        <taxon>Desulfobacterales</taxon>
        <taxon>Desulfococcaceae</taxon>
        <taxon>Desulfonema</taxon>
    </lineage>
</organism>
<evidence type="ECO:0000256" key="2">
    <source>
        <dbReference type="ARBA" id="ARBA00022679"/>
    </source>
</evidence>
<dbReference type="PANTHER" id="PTHR18895:SF74">
    <property type="entry name" value="MTRF1L RELEASE FACTOR GLUTAMINE METHYLTRANSFERASE"/>
    <property type="match status" value="1"/>
</dbReference>
<sequence length="303" mass="33352">MQNQTKNGEAPWTILKLLRWTTSYFKSHDIDNPRASAELLLAHALKLERIDLYVRYDQPLSGGELSRFKALIKRRGKREPIAYITGEKEFWSMPLKVSPAVLIPRPETECLVEAALAVLPDDSDGDRKKRVLELGTGSGAIILSLASERPGHRYFASDRSLSALAVARENAVRHGAEAIRFFCGDWFEALKGGGPPFDLILSNPPYIEAAEIPRLQPEIHRYEPVAALDGGTDGLDALRHIICHAPACLADGGTLILEIGYDQGDAVQSIARGCGAYYQVAVRKDYSGHDRVVLLRRGQAPDG</sequence>
<dbReference type="InterPro" id="IPR040758">
    <property type="entry name" value="PrmC_N"/>
</dbReference>
<comment type="catalytic activity">
    <reaction evidence="4 5">
        <text>L-glutaminyl-[peptide chain release factor] + S-adenosyl-L-methionine = N(5)-methyl-L-glutaminyl-[peptide chain release factor] + S-adenosyl-L-homocysteine + H(+)</text>
        <dbReference type="Rhea" id="RHEA:42896"/>
        <dbReference type="Rhea" id="RHEA-COMP:10271"/>
        <dbReference type="Rhea" id="RHEA-COMP:10272"/>
        <dbReference type="ChEBI" id="CHEBI:15378"/>
        <dbReference type="ChEBI" id="CHEBI:30011"/>
        <dbReference type="ChEBI" id="CHEBI:57856"/>
        <dbReference type="ChEBI" id="CHEBI:59789"/>
        <dbReference type="ChEBI" id="CHEBI:61891"/>
        <dbReference type="EC" id="2.1.1.297"/>
    </reaction>
</comment>
<gene>
    <name evidence="5" type="primary">prmC</name>
    <name evidence="8" type="ORF">DENIS_0231</name>
</gene>
<reference evidence="9" key="2">
    <citation type="submission" date="2019-01" db="EMBL/GenBank/DDBJ databases">
        <title>Genome sequence of Desulfonema ishimotonii strain Tokyo 01.</title>
        <authorList>
            <person name="Fukui M."/>
        </authorList>
    </citation>
    <scope>NUCLEOTIDE SEQUENCE [LARGE SCALE GENOMIC DNA]</scope>
    <source>
        <strain evidence="9">Tokyo 01</strain>
    </source>
</reference>